<proteinExistence type="inferred from homology"/>
<comment type="function">
    <text evidence="4">Has an important function as a repair enzyme for proteins that have been inactivated by oxidation. Catalyzes the reversible oxidation-reduction of methionine sulfoxide in proteins to methionine.</text>
</comment>
<dbReference type="GO" id="GO:0008113">
    <property type="term" value="F:peptide-methionine (S)-S-oxide reductase activity"/>
    <property type="evidence" value="ECO:0007669"/>
    <property type="project" value="UniProtKB-UniRule"/>
</dbReference>
<comment type="similarity">
    <text evidence="4">Belongs to the MsrA Met sulfoxide reductase family.</text>
</comment>
<dbReference type="PANTHER" id="PTHR43774">
    <property type="entry name" value="PEPTIDE METHIONINE SULFOXIDE REDUCTASE"/>
    <property type="match status" value="1"/>
</dbReference>
<dbReference type="HAMAP" id="MF_01401">
    <property type="entry name" value="MsrA"/>
    <property type="match status" value="1"/>
</dbReference>
<keyword evidence="7" id="KW-1185">Reference proteome</keyword>
<evidence type="ECO:0000259" key="5">
    <source>
        <dbReference type="Pfam" id="PF01625"/>
    </source>
</evidence>
<gene>
    <name evidence="4 6" type="primary">msrA</name>
    <name evidence="6" type="ORF">DBV39_11890</name>
</gene>
<dbReference type="EC" id="1.8.4.11" evidence="4"/>
<dbReference type="RefSeq" id="WP_108621704.1">
    <property type="nucleotide sequence ID" value="NZ_CP028901.1"/>
</dbReference>
<evidence type="ECO:0000256" key="4">
    <source>
        <dbReference type="HAMAP-Rule" id="MF_01401"/>
    </source>
</evidence>
<dbReference type="Pfam" id="PF01625">
    <property type="entry name" value="PMSR"/>
    <property type="match status" value="1"/>
</dbReference>
<evidence type="ECO:0000256" key="2">
    <source>
        <dbReference type="ARBA" id="ARBA00047806"/>
    </source>
</evidence>
<feature type="domain" description="Peptide methionine sulphoxide reductase MsrA" evidence="5">
    <location>
        <begin position="3"/>
        <end position="156"/>
    </location>
</feature>
<dbReference type="AlphaFoldDB" id="A0A2R4XKH6"/>
<dbReference type="PANTHER" id="PTHR43774:SF1">
    <property type="entry name" value="PEPTIDE METHIONINE SULFOXIDE REDUCTASE MSRA 2"/>
    <property type="match status" value="1"/>
</dbReference>
<comment type="catalytic activity">
    <reaction evidence="2 4">
        <text>L-methionyl-[protein] + [thioredoxin]-disulfide + H2O = L-methionyl-(S)-S-oxide-[protein] + [thioredoxin]-dithiol</text>
        <dbReference type="Rhea" id="RHEA:14217"/>
        <dbReference type="Rhea" id="RHEA-COMP:10698"/>
        <dbReference type="Rhea" id="RHEA-COMP:10700"/>
        <dbReference type="Rhea" id="RHEA-COMP:12313"/>
        <dbReference type="Rhea" id="RHEA-COMP:12315"/>
        <dbReference type="ChEBI" id="CHEBI:15377"/>
        <dbReference type="ChEBI" id="CHEBI:16044"/>
        <dbReference type="ChEBI" id="CHEBI:29950"/>
        <dbReference type="ChEBI" id="CHEBI:44120"/>
        <dbReference type="ChEBI" id="CHEBI:50058"/>
        <dbReference type="EC" id="1.8.4.11"/>
    </reaction>
</comment>
<dbReference type="OrthoDB" id="4174719at2"/>
<dbReference type="Proteomes" id="UP000244571">
    <property type="component" value="Chromosome"/>
</dbReference>
<dbReference type="InterPro" id="IPR036509">
    <property type="entry name" value="Met_Sox_Rdtase_MsrA_sf"/>
</dbReference>
<evidence type="ECO:0000313" key="7">
    <source>
        <dbReference type="Proteomes" id="UP000244571"/>
    </source>
</evidence>
<evidence type="ECO:0000256" key="1">
    <source>
        <dbReference type="ARBA" id="ARBA00023002"/>
    </source>
</evidence>
<organism evidence="6 7">
    <name type="scientific">Orrella marina</name>
    <dbReference type="NCBI Taxonomy" id="2163011"/>
    <lineage>
        <taxon>Bacteria</taxon>
        <taxon>Pseudomonadati</taxon>
        <taxon>Pseudomonadota</taxon>
        <taxon>Betaproteobacteria</taxon>
        <taxon>Burkholderiales</taxon>
        <taxon>Alcaligenaceae</taxon>
        <taxon>Orrella</taxon>
    </lineage>
</organism>
<dbReference type="GO" id="GO:0033744">
    <property type="term" value="F:L-methionine:thioredoxin-disulfide S-oxidoreductase activity"/>
    <property type="evidence" value="ECO:0007669"/>
    <property type="project" value="RHEA"/>
</dbReference>
<evidence type="ECO:0000256" key="3">
    <source>
        <dbReference type="ARBA" id="ARBA00048782"/>
    </source>
</evidence>
<feature type="active site" evidence="4">
    <location>
        <position position="10"/>
    </location>
</feature>
<dbReference type="Gene3D" id="3.30.1060.10">
    <property type="entry name" value="Peptide methionine sulphoxide reductase MsrA"/>
    <property type="match status" value="1"/>
</dbReference>
<dbReference type="KEGG" id="boz:DBV39_11890"/>
<dbReference type="NCBIfam" id="TIGR00401">
    <property type="entry name" value="msrA"/>
    <property type="match status" value="1"/>
</dbReference>
<protein>
    <recommendedName>
        <fullName evidence="4">Peptide methionine sulfoxide reductase MsrA</fullName>
        <shortName evidence="4">Protein-methionine-S-oxide reductase</shortName>
        <ecNumber evidence="4">1.8.4.11</ecNumber>
    </recommendedName>
    <alternativeName>
        <fullName evidence="4">Peptide-methionine (S)-S-oxide reductase</fullName>
        <shortName evidence="4">Peptide Met(O) reductase</shortName>
    </alternativeName>
</protein>
<dbReference type="InterPro" id="IPR002569">
    <property type="entry name" value="Met_Sox_Rdtase_MsrA_dom"/>
</dbReference>
<dbReference type="SUPFAM" id="SSF55068">
    <property type="entry name" value="Peptide methionine sulfoxide reductase"/>
    <property type="match status" value="1"/>
</dbReference>
<sequence>METAVFGGGCFWCTEAIFSAMKGVHSVRPGYCGGHVEAPSYDAVCAGTTGHIEVVAVEYDEKVVSFETMLDVFFGTHDPTTPGRQGHDVGPQYQSAVFAQNDMQHTMTEQKIRELDQQGVFPAKICTLILPPQKFWVAEDYHHDFFERNPGQGYCQVVVSPKVMKFRKNFYDYLK</sequence>
<reference evidence="6 7" key="1">
    <citation type="submission" date="2018-04" db="EMBL/GenBank/DDBJ databases">
        <title>Bordetella sp. HZ20 isolated from seawater.</title>
        <authorList>
            <person name="Sun C."/>
        </authorList>
    </citation>
    <scope>NUCLEOTIDE SEQUENCE [LARGE SCALE GENOMIC DNA]</scope>
    <source>
        <strain evidence="6 7">HZ20</strain>
    </source>
</reference>
<keyword evidence="1 4" id="KW-0560">Oxidoreductase</keyword>
<comment type="catalytic activity">
    <reaction evidence="3 4">
        <text>[thioredoxin]-disulfide + L-methionine + H2O = L-methionine (S)-S-oxide + [thioredoxin]-dithiol</text>
        <dbReference type="Rhea" id="RHEA:19993"/>
        <dbReference type="Rhea" id="RHEA-COMP:10698"/>
        <dbReference type="Rhea" id="RHEA-COMP:10700"/>
        <dbReference type="ChEBI" id="CHEBI:15377"/>
        <dbReference type="ChEBI" id="CHEBI:29950"/>
        <dbReference type="ChEBI" id="CHEBI:50058"/>
        <dbReference type="ChEBI" id="CHEBI:57844"/>
        <dbReference type="ChEBI" id="CHEBI:58772"/>
        <dbReference type="EC" id="1.8.4.11"/>
    </reaction>
</comment>
<accession>A0A2R4XKH6</accession>
<dbReference type="EMBL" id="CP028901">
    <property type="protein sequence ID" value="AWB34288.1"/>
    <property type="molecule type" value="Genomic_DNA"/>
</dbReference>
<name>A0A2R4XKH6_9BURK</name>
<evidence type="ECO:0000313" key="6">
    <source>
        <dbReference type="EMBL" id="AWB34288.1"/>
    </source>
</evidence>